<reference evidence="3" key="1">
    <citation type="submission" date="2016-10" db="EMBL/GenBank/DDBJ databases">
        <authorList>
            <person name="Varghese N."/>
            <person name="Submissions S."/>
        </authorList>
    </citation>
    <scope>NUCLEOTIDE SEQUENCE [LARGE SCALE GENOMIC DNA]</scope>
    <source>
        <strain evidence="3">CGMCC 4.3506</strain>
    </source>
</reference>
<dbReference type="InterPro" id="IPR001054">
    <property type="entry name" value="A/G_cyclase"/>
</dbReference>
<evidence type="ECO:0000313" key="3">
    <source>
        <dbReference type="Proteomes" id="UP000199623"/>
    </source>
</evidence>
<dbReference type="EMBL" id="FNCC01000002">
    <property type="protein sequence ID" value="SDF68729.1"/>
    <property type="molecule type" value="Genomic_DNA"/>
</dbReference>
<dbReference type="PROSITE" id="PS50125">
    <property type="entry name" value="GUANYLATE_CYCLASE_2"/>
    <property type="match status" value="1"/>
</dbReference>
<dbReference type="GO" id="GO:0035556">
    <property type="term" value="P:intracellular signal transduction"/>
    <property type="evidence" value="ECO:0007669"/>
    <property type="project" value="InterPro"/>
</dbReference>
<keyword evidence="3" id="KW-1185">Reference proteome</keyword>
<dbReference type="STRING" id="200378.SAMN05216553_102661"/>
<feature type="domain" description="Guanylate cyclase" evidence="1">
    <location>
        <begin position="35"/>
        <end position="156"/>
    </location>
</feature>
<dbReference type="Pfam" id="PF19916">
    <property type="entry name" value="VMAP-M0"/>
    <property type="match status" value="1"/>
</dbReference>
<dbReference type="GO" id="GO:0009190">
    <property type="term" value="P:cyclic nucleotide biosynthetic process"/>
    <property type="evidence" value="ECO:0007669"/>
    <property type="project" value="InterPro"/>
</dbReference>
<dbReference type="InterPro" id="IPR045450">
    <property type="entry name" value="VMAP_C"/>
</dbReference>
<dbReference type="GO" id="GO:0004016">
    <property type="term" value="F:adenylate cyclase activity"/>
    <property type="evidence" value="ECO:0007669"/>
    <property type="project" value="UniProtKB-ARBA"/>
</dbReference>
<organism evidence="2 3">
    <name type="scientific">Lentzea fradiae</name>
    <dbReference type="NCBI Taxonomy" id="200378"/>
    <lineage>
        <taxon>Bacteria</taxon>
        <taxon>Bacillati</taxon>
        <taxon>Actinomycetota</taxon>
        <taxon>Actinomycetes</taxon>
        <taxon>Pseudonocardiales</taxon>
        <taxon>Pseudonocardiaceae</taxon>
        <taxon>Lentzea</taxon>
    </lineage>
</organism>
<evidence type="ECO:0000259" key="1">
    <source>
        <dbReference type="PROSITE" id="PS50125"/>
    </source>
</evidence>
<dbReference type="AlphaFoldDB" id="A0A1G7N5W9"/>
<sequence>MSFGAVEKLGDLILDLGRVVGGDWLVSLAPSMHRTIVTVDIADFTNSDRRSNHMSALRGGLYDVLKQAFAEVGIDYDECEAEDRGDGALILVPPTFPKSSLADKLPDRLVAEVRRYNSTRVDEARIKLRMAMHAGDIRKDDHGWVGPSVNTAFRLLDAHDAKVALRQSDGLLALVASDHFYSEVISQDPGTAPETYRRIEVLIKSFTGHAWLRLHGENAGPSHHPPSAPREEPVVLPLTPAEEHKDLRGLLNEVKTPHLPMLVSRATRSAVPAQPFRSAWEAYEYLTDVNAGPDGVPPAVTFVQLLAGEVGGDTGDHLMEWVERSGRKLRRTRVLREQHETRPPIPAEPHLHLVFAIEPDKISPDRCVLSHWRQDDPLEWTPHRGGVHELSLDDLEYLVDELVVEAEGAWSDQAVSVTLEFLLTRQLLQLPVYRWRKEHCSGDPRPLVLDYTVILRSLERMYAKHWHRPWRVRWDSMLENPAVNRIHSLGASRSGDNPIDAVLSDSRWIGLLMDEPPSAHPESRAAPESLTAALRAGLPVVLWHPHATPGELRALVDRLAGGPGGVLDLPEQRRAAHLAAGPDDLVRDLVVLWDDPTRTLVLDRPVDQAQTVKGWNGWA</sequence>
<accession>A0A1G7N5W9</accession>
<gene>
    <name evidence="2" type="ORF">SAMN05216553_102661</name>
</gene>
<dbReference type="Pfam" id="PF20028">
    <property type="entry name" value="VMAP-C"/>
    <property type="match status" value="1"/>
</dbReference>
<dbReference type="Gene3D" id="3.30.70.1230">
    <property type="entry name" value="Nucleotide cyclase"/>
    <property type="match status" value="1"/>
</dbReference>
<name>A0A1G7N5W9_9PSEU</name>
<dbReference type="InterPro" id="IPR045555">
    <property type="entry name" value="VMAP-M0"/>
</dbReference>
<protein>
    <recommendedName>
        <fullName evidence="1">Guanylate cyclase domain-containing protein</fullName>
    </recommendedName>
</protein>
<dbReference type="SUPFAM" id="SSF55073">
    <property type="entry name" value="Nucleotide cyclase"/>
    <property type="match status" value="1"/>
</dbReference>
<evidence type="ECO:0000313" key="2">
    <source>
        <dbReference type="EMBL" id="SDF68729.1"/>
    </source>
</evidence>
<proteinExistence type="predicted"/>
<dbReference type="InterPro" id="IPR029787">
    <property type="entry name" value="Nucleotide_cyclase"/>
</dbReference>
<dbReference type="Proteomes" id="UP000199623">
    <property type="component" value="Unassembled WGS sequence"/>
</dbReference>